<evidence type="ECO:0000256" key="1">
    <source>
        <dbReference type="ARBA" id="ARBA00022801"/>
    </source>
</evidence>
<feature type="region of interest" description="Disordered" evidence="2">
    <location>
        <begin position="514"/>
        <end position="534"/>
    </location>
</feature>
<evidence type="ECO:0000259" key="3">
    <source>
        <dbReference type="Pfam" id="PF02541"/>
    </source>
</evidence>
<gene>
    <name evidence="5" type="ORF">ENR23_09070</name>
</gene>
<dbReference type="PIRSF" id="PIRSF001267">
    <property type="entry name" value="Pyrophosphatase_GppA_Ppx"/>
    <property type="match status" value="1"/>
</dbReference>
<dbReference type="Gene3D" id="3.30.420.150">
    <property type="entry name" value="Exopolyphosphatase. Domain 2"/>
    <property type="match status" value="1"/>
</dbReference>
<dbReference type="InterPro" id="IPR030673">
    <property type="entry name" value="PyroPPase_GppA_Ppx"/>
</dbReference>
<reference evidence="5" key="1">
    <citation type="journal article" date="2020" name="mSystems">
        <title>Genome- and Community-Level Interaction Insights into Carbon Utilization and Element Cycling Functions of Hydrothermarchaeota in Hydrothermal Sediment.</title>
        <authorList>
            <person name="Zhou Z."/>
            <person name="Liu Y."/>
            <person name="Xu W."/>
            <person name="Pan J."/>
            <person name="Luo Z.H."/>
            <person name="Li M."/>
        </authorList>
    </citation>
    <scope>NUCLEOTIDE SEQUENCE [LARGE SCALE GENOMIC DNA]</scope>
    <source>
        <strain evidence="5">SpSt-381</strain>
    </source>
</reference>
<proteinExistence type="predicted"/>
<evidence type="ECO:0000256" key="2">
    <source>
        <dbReference type="SAM" id="MobiDB-lite"/>
    </source>
</evidence>
<dbReference type="InterPro" id="IPR048950">
    <property type="entry name" value="Ppx_GppA_C"/>
</dbReference>
<comment type="caution">
    <text evidence="5">The sequence shown here is derived from an EMBL/GenBank/DDBJ whole genome shotgun (WGS) entry which is preliminary data.</text>
</comment>
<dbReference type="InterPro" id="IPR050273">
    <property type="entry name" value="GppA/Ppx_hydrolase"/>
</dbReference>
<evidence type="ECO:0000313" key="5">
    <source>
        <dbReference type="EMBL" id="HGZ43560.1"/>
    </source>
</evidence>
<keyword evidence="1" id="KW-0378">Hydrolase</keyword>
<feature type="domain" description="Ppx/GppA phosphatase C-terminal" evidence="4">
    <location>
        <begin position="322"/>
        <end position="457"/>
    </location>
</feature>
<dbReference type="GO" id="GO:0016462">
    <property type="term" value="F:pyrophosphatase activity"/>
    <property type="evidence" value="ECO:0007669"/>
    <property type="project" value="TreeGrafter"/>
</dbReference>
<dbReference type="SUPFAM" id="SSF109604">
    <property type="entry name" value="HD-domain/PDEase-like"/>
    <property type="match status" value="1"/>
</dbReference>
<dbReference type="Gene3D" id="3.30.420.40">
    <property type="match status" value="1"/>
</dbReference>
<dbReference type="Pfam" id="PF21447">
    <property type="entry name" value="Ppx-GppA_III"/>
    <property type="match status" value="1"/>
</dbReference>
<dbReference type="Gene3D" id="1.10.3210.10">
    <property type="entry name" value="Hypothetical protein af1432"/>
    <property type="match status" value="1"/>
</dbReference>
<dbReference type="SUPFAM" id="SSF53067">
    <property type="entry name" value="Actin-like ATPase domain"/>
    <property type="match status" value="2"/>
</dbReference>
<organism evidence="5">
    <name type="scientific">Eiseniibacteriota bacterium</name>
    <dbReference type="NCBI Taxonomy" id="2212470"/>
    <lineage>
        <taxon>Bacteria</taxon>
        <taxon>Candidatus Eiseniibacteriota</taxon>
    </lineage>
</organism>
<dbReference type="InterPro" id="IPR003607">
    <property type="entry name" value="HD/PDEase_dom"/>
</dbReference>
<protein>
    <submittedName>
        <fullName evidence="5">Ppx/GppA family phosphatase</fullName>
    </submittedName>
</protein>
<sequence length="546" mass="59477">MRIAALDIGTNSVHMVVASASGATGFTVLDREREVVQVGRGSFAGGRLRADAMQRTVDAVARQVRIARRHQVDHILCTATAAVREAKNGGDFLRAVRDAAGVLPRVIPSEEEGRLIYLAVKSALELPEAPCLVVDIGGGSVQLVVGDRERHRSVVGLPLGALRLTELMLASDPPSRRELQRLRRHVRRTARAALERIAAQAPQGVYGSSGSIHALAAAAHELDTGRPLEHLNGHVASTASLVRLTRRLQRMTRAERERLPGVDASRAEIIVPGAIVLTHILESLGAEGITISDYGVREGLVTDYLQSHPREVVTLERGEGLRHRSVLQLLARFQLNERHAQHVARLALALFDGLRAAHGLGEDTRELLRYAALLHDVGAVLGYDGHGAHSYYIIRHANLRGLSAAEVELVALAARYHGKERPRKKDPLVRALPRAERSRLRWLAAILRVAEGLDRSHYQLVRGLRVARRKGRVSILIAARRDAQLEVWAARRRTALLERLLGVSVRVAADRTSGAARDAGRRARAEGSPAPPAVVLPLRAGRGARS</sequence>
<evidence type="ECO:0000259" key="4">
    <source>
        <dbReference type="Pfam" id="PF21447"/>
    </source>
</evidence>
<dbReference type="CDD" id="cd24006">
    <property type="entry name" value="ASKHA_NBD_PPX_GppA"/>
    <property type="match status" value="1"/>
</dbReference>
<dbReference type="EMBL" id="DSQF01000018">
    <property type="protein sequence ID" value="HGZ43560.1"/>
    <property type="molecule type" value="Genomic_DNA"/>
</dbReference>
<dbReference type="Pfam" id="PF02541">
    <property type="entry name" value="Ppx-GppA"/>
    <property type="match status" value="1"/>
</dbReference>
<feature type="domain" description="Ppx/GppA phosphatase N-terminal" evidence="3">
    <location>
        <begin position="17"/>
        <end position="308"/>
    </location>
</feature>
<dbReference type="PANTHER" id="PTHR30005:SF0">
    <property type="entry name" value="RETROGRADE REGULATION PROTEIN 2"/>
    <property type="match status" value="1"/>
</dbReference>
<accession>A0A832MLE9</accession>
<dbReference type="AlphaFoldDB" id="A0A832MLE9"/>
<dbReference type="PANTHER" id="PTHR30005">
    <property type="entry name" value="EXOPOLYPHOSPHATASE"/>
    <property type="match status" value="1"/>
</dbReference>
<name>A0A832MLE9_UNCEI</name>
<dbReference type="InterPro" id="IPR043129">
    <property type="entry name" value="ATPase_NBD"/>
</dbReference>
<dbReference type="CDD" id="cd00077">
    <property type="entry name" value="HDc"/>
    <property type="match status" value="1"/>
</dbReference>
<dbReference type="InterPro" id="IPR003695">
    <property type="entry name" value="Ppx_GppA_N"/>
</dbReference>